<sequence>MLRLLWLIVSLVAILVLKEVSAERPVSMVVQNRNVTMYPYLKKFRNRPYPVSVFRNICTRRDSYGLTTVYVSSLDQTQSGLVETHIKEVMDAQVLSLHPDAFFSTIWSKSRTLTEGTLLFKGLNVSHVGHFFHDQVAPHGVVLNDLDAFDVFSKPVKNVLIVDGPSSMEYLTDSTLTQLDICRNSSLASELRISNLDTFKLCHMYFTLRTIPRNTPNGELQIVYLPTQPSVVCVEELIVVGKDRLLVGTRSGGASKFLRKFRSEMKRALGDGATSGKGSLVYYDRRDNLYRQSNGTRLRNRSARYVVNTEQVASLLSVVARKLKIEFVKVNMTSLSYLQQFTAFNDARVVVTPEGAHLTAWTMVLSSNADLYVMYGHCRGQVKQECPDVACFGGGIGVPKNLWIRAAITTFSLNLHTLSFCREGSHSHYDERFVVNLKTLRRVLPRTVKNT</sequence>
<evidence type="ECO:0000256" key="1">
    <source>
        <dbReference type="SAM" id="SignalP"/>
    </source>
</evidence>
<dbReference type="Pfam" id="PF04577">
    <property type="entry name" value="Glyco_transf_61"/>
    <property type="match status" value="1"/>
</dbReference>
<evidence type="ECO:0000313" key="3">
    <source>
        <dbReference type="EMBL" id="CAD8667639.1"/>
    </source>
</evidence>
<feature type="chain" id="PRO_5036393699" description="Glycosyltransferase 61 catalytic domain-containing protein" evidence="1">
    <location>
        <begin position="23"/>
        <end position="451"/>
    </location>
</feature>
<dbReference type="GO" id="GO:0016757">
    <property type="term" value="F:glycosyltransferase activity"/>
    <property type="evidence" value="ECO:0007669"/>
    <property type="project" value="InterPro"/>
</dbReference>
<dbReference type="AlphaFoldDB" id="A0A6T7WMI2"/>
<dbReference type="EMBL" id="HBFA01017990">
    <property type="protein sequence ID" value="CAD8667639.1"/>
    <property type="molecule type" value="Transcribed_RNA"/>
</dbReference>
<name>A0A6T7WMI2_9CHLO</name>
<accession>A0A6T7WMI2</accession>
<feature type="domain" description="Glycosyltransferase 61 catalytic" evidence="2">
    <location>
        <begin position="129"/>
        <end position="359"/>
    </location>
</feature>
<feature type="signal peptide" evidence="1">
    <location>
        <begin position="1"/>
        <end position="22"/>
    </location>
</feature>
<dbReference type="InterPro" id="IPR049625">
    <property type="entry name" value="Glyco_transf_61_cat"/>
</dbReference>
<gene>
    <name evidence="3" type="ORF">POBO1169_LOCUS9153</name>
    <name evidence="4" type="ORF">POBO1169_LOCUS9154</name>
</gene>
<keyword evidence="1" id="KW-0732">Signal</keyword>
<proteinExistence type="predicted"/>
<dbReference type="EMBL" id="HBFA01017991">
    <property type="protein sequence ID" value="CAD8667641.1"/>
    <property type="molecule type" value="Transcribed_RNA"/>
</dbReference>
<organism evidence="3">
    <name type="scientific">Pyramimonas obovata</name>
    <dbReference type="NCBI Taxonomy" id="1411642"/>
    <lineage>
        <taxon>Eukaryota</taxon>
        <taxon>Viridiplantae</taxon>
        <taxon>Chlorophyta</taxon>
        <taxon>Pyramimonadophyceae</taxon>
        <taxon>Pyramimonadales</taxon>
        <taxon>Pyramimonadaceae</taxon>
        <taxon>Pyramimonas</taxon>
        <taxon>Pyramimonas incertae sedis</taxon>
    </lineage>
</organism>
<reference evidence="3" key="1">
    <citation type="submission" date="2021-01" db="EMBL/GenBank/DDBJ databases">
        <authorList>
            <person name="Corre E."/>
            <person name="Pelletier E."/>
            <person name="Niang G."/>
            <person name="Scheremetjew M."/>
            <person name="Finn R."/>
            <person name="Kale V."/>
            <person name="Holt S."/>
            <person name="Cochrane G."/>
            <person name="Meng A."/>
            <person name="Brown T."/>
            <person name="Cohen L."/>
        </authorList>
    </citation>
    <scope>NUCLEOTIDE SEQUENCE</scope>
    <source>
        <strain evidence="3">CCMP722</strain>
    </source>
</reference>
<evidence type="ECO:0000313" key="4">
    <source>
        <dbReference type="EMBL" id="CAD8667641.1"/>
    </source>
</evidence>
<evidence type="ECO:0000259" key="2">
    <source>
        <dbReference type="Pfam" id="PF04577"/>
    </source>
</evidence>
<protein>
    <recommendedName>
        <fullName evidence="2">Glycosyltransferase 61 catalytic domain-containing protein</fullName>
    </recommendedName>
</protein>